<gene>
    <name evidence="2" type="ORF">KHA90_07795</name>
</gene>
<protein>
    <submittedName>
        <fullName evidence="2">DUF695 domain-containing protein</fullName>
    </submittedName>
</protein>
<dbReference type="Proteomes" id="UP000722625">
    <property type="component" value="Unassembled WGS sequence"/>
</dbReference>
<comment type="caution">
    <text evidence="2">The sequence shown here is derived from an EMBL/GenBank/DDBJ whole genome shotgun (WGS) entry which is preliminary data.</text>
</comment>
<sequence length="363" mass="43037">MSFFKNIFSKKEVAITSYSDFWDWFLQHEKDFFKIVKNRENIEQDFFNKIAPKLKEIQSGFYFLTGMYNDDTVELILTPEGVIKNIYFVEELVSKAPNIEGWKFTALKPATDMTDFGIKMEEFEFNKENIKFYSNNHREYSDKIDLTIVYDDFIEEKRRLITNGIYIFLDNLLGELDSLTIIDNLNIVGKEGISEELIPIEKLKDYLIWREKEFVEKYEAIRHNTENDSYACLETTTENGPLLAVINTDLINWDAKMSHPWITIVTVFFDGKSNNGMPDEKMYKFLDNFEDELTSELKDFEGYLNIGRETGNNKREIYFACKDFRKPSKILSEIETKYSKELKVTSEIYKDKYWASFKHFEQN</sequence>
<evidence type="ECO:0000313" key="2">
    <source>
        <dbReference type="EMBL" id="MBS7230924.1"/>
    </source>
</evidence>
<accession>A0ABS5P9I5</accession>
<proteinExistence type="predicted"/>
<dbReference type="RefSeq" id="WP_213297239.1">
    <property type="nucleotide sequence ID" value="NZ_JAGYVZ010000005.1"/>
</dbReference>
<evidence type="ECO:0000313" key="3">
    <source>
        <dbReference type="Proteomes" id="UP000722625"/>
    </source>
</evidence>
<dbReference type="Pfam" id="PF05117">
    <property type="entry name" value="DUF695"/>
    <property type="match status" value="1"/>
</dbReference>
<dbReference type="InterPro" id="IPR016097">
    <property type="entry name" value="DUF695"/>
</dbReference>
<name>A0ABS5P9I5_9FLAO</name>
<reference evidence="2 3" key="1">
    <citation type="journal article" date="2018" name="Int. J. Syst. Evol. Microbiol.">
        <title>Flavobacterium chryseum sp. nov. and Flavobacterium psychroterrae sp. nov., novel environmental bacteria isolated from Antarctica.</title>
        <authorList>
            <person name="Kralova S."/>
            <person name="Svec P."/>
            <person name="Busse H.J."/>
            <person name="Stankova E."/>
            <person name="Vaczi P."/>
            <person name="Sedlacek I."/>
        </authorList>
    </citation>
    <scope>NUCLEOTIDE SEQUENCE [LARGE SCALE GENOMIC DNA]</scope>
    <source>
        <strain evidence="2 3">CCM 8827</strain>
    </source>
</reference>
<organism evidence="2 3">
    <name type="scientific">Flavobacterium psychroterrae</name>
    <dbReference type="NCBI Taxonomy" id="2133767"/>
    <lineage>
        <taxon>Bacteria</taxon>
        <taxon>Pseudomonadati</taxon>
        <taxon>Bacteroidota</taxon>
        <taxon>Flavobacteriia</taxon>
        <taxon>Flavobacteriales</taxon>
        <taxon>Flavobacteriaceae</taxon>
        <taxon>Flavobacterium</taxon>
    </lineage>
</organism>
<feature type="domain" description="DUF695" evidence="1">
    <location>
        <begin position="244"/>
        <end position="360"/>
    </location>
</feature>
<keyword evidence="3" id="KW-1185">Reference proteome</keyword>
<evidence type="ECO:0000259" key="1">
    <source>
        <dbReference type="Pfam" id="PF05117"/>
    </source>
</evidence>
<dbReference type="EMBL" id="JAGYVZ010000005">
    <property type="protein sequence ID" value="MBS7230924.1"/>
    <property type="molecule type" value="Genomic_DNA"/>
</dbReference>